<dbReference type="Pfam" id="PF09820">
    <property type="entry name" value="AAA-ATPase_like"/>
    <property type="match status" value="1"/>
</dbReference>
<evidence type="ECO:0000313" key="2">
    <source>
        <dbReference type="EMBL" id="RGK56287.1"/>
    </source>
</evidence>
<dbReference type="InterPro" id="IPR027417">
    <property type="entry name" value="P-loop_NTPase"/>
</dbReference>
<name>A0A3E4N2T6_9BACT</name>
<sequence length="515" mass="59493">MNRLYPVGIQNFEDLRSRGYIYVDKTLLLYNLVQTGKYYFLSRPRRFGKSLMISTLEAYFLGKRELFKGLAMESLEKDWTVHPVLHMDLNTEKYDTEASLENKLELTLKQWEAEYGHNPDEYSVATRFEGVIRRAAKKMGQKVVILIDEYDKPMLQAITNPKLQTKFRNTLKAFYGALKSCDGSIHFAMLTGVTKFSKVSVFSDLNNLMDISMDNRYAELCGISDAELHQYFDEDIHSLADTLGVDYAKACELLKENYDGYHFCYKSVGMYNPFSLLNTFAKKQIGSYWFETGTPTYLVELMKLHHYPVEEIEHIVTSGPVLDSIDAASTDPVPVIYQSGYLTIKDYNAEFENYTLGFPNREVEQGFLRFLLPHYASVSISKSPYEIQCFVGEVRKGDVDGFLSRLQTFFDDTPYELARDREVHYQNILYIVFKLMGFHTEVEYRTSRGRVDLVLKTSNYIYVMEFKLNGTAEEAMQQIEEKGYASAFASDSRKVIKVGVNFSDETRSIERWIVA</sequence>
<dbReference type="Pfam" id="PF08011">
    <property type="entry name" value="PDDEXK_9"/>
    <property type="match status" value="1"/>
</dbReference>
<dbReference type="Proteomes" id="UP000260862">
    <property type="component" value="Unassembled WGS sequence"/>
</dbReference>
<gene>
    <name evidence="3" type="ORF">DWY14_03380</name>
    <name evidence="2" type="ORF">DXD04_07170</name>
</gene>
<dbReference type="AlphaFoldDB" id="A0A3E4N2T6"/>
<feature type="domain" description="AAA-ATPase-like" evidence="1">
    <location>
        <begin position="6"/>
        <end position="202"/>
    </location>
</feature>
<dbReference type="RefSeq" id="WP_117672156.1">
    <property type="nucleotide sequence ID" value="NZ_CABOGR010000011.1"/>
</dbReference>
<evidence type="ECO:0000313" key="4">
    <source>
        <dbReference type="Proteomes" id="UP000260862"/>
    </source>
</evidence>
<evidence type="ECO:0000313" key="3">
    <source>
        <dbReference type="EMBL" id="RGS09305.1"/>
    </source>
</evidence>
<keyword evidence="4" id="KW-1185">Reference proteome</keyword>
<dbReference type="Proteomes" id="UP000285750">
    <property type="component" value="Unassembled WGS sequence"/>
</dbReference>
<dbReference type="SUPFAM" id="SSF52540">
    <property type="entry name" value="P-loop containing nucleoside triphosphate hydrolases"/>
    <property type="match status" value="1"/>
</dbReference>
<dbReference type="PANTHER" id="PTHR34825">
    <property type="entry name" value="CONSERVED PROTEIN, WITH A WEAK D-GALACTARATE DEHYDRATASE/ALTRONATE HYDROLASE DOMAIN"/>
    <property type="match status" value="1"/>
</dbReference>
<dbReference type="InterPro" id="IPR018631">
    <property type="entry name" value="AAA-ATPase-like_dom"/>
</dbReference>
<evidence type="ECO:0000259" key="1">
    <source>
        <dbReference type="Pfam" id="PF09820"/>
    </source>
</evidence>
<evidence type="ECO:0000313" key="5">
    <source>
        <dbReference type="Proteomes" id="UP000285750"/>
    </source>
</evidence>
<protein>
    <submittedName>
        <fullName evidence="2">AAA family ATPase</fullName>
    </submittedName>
</protein>
<proteinExistence type="predicted"/>
<dbReference type="EMBL" id="QRUY01000005">
    <property type="protein sequence ID" value="RGS09305.1"/>
    <property type="molecule type" value="Genomic_DNA"/>
</dbReference>
<accession>A0A3E4N2T6</accession>
<organism evidence="2 4">
    <name type="scientific">Phocaeicola plebeius</name>
    <dbReference type="NCBI Taxonomy" id="310297"/>
    <lineage>
        <taxon>Bacteria</taxon>
        <taxon>Pseudomonadati</taxon>
        <taxon>Bacteroidota</taxon>
        <taxon>Bacteroidia</taxon>
        <taxon>Bacteroidales</taxon>
        <taxon>Bacteroidaceae</taxon>
        <taxon>Phocaeicola</taxon>
    </lineage>
</organism>
<dbReference type="EMBL" id="QSQT01000011">
    <property type="protein sequence ID" value="RGK56287.1"/>
    <property type="molecule type" value="Genomic_DNA"/>
</dbReference>
<comment type="caution">
    <text evidence="2">The sequence shown here is derived from an EMBL/GenBank/DDBJ whole genome shotgun (WGS) entry which is preliminary data.</text>
</comment>
<dbReference type="InterPro" id="IPR012547">
    <property type="entry name" value="PDDEXK_9"/>
</dbReference>
<reference evidence="4 5" key="1">
    <citation type="submission" date="2018-08" db="EMBL/GenBank/DDBJ databases">
        <title>A genome reference for cultivated species of the human gut microbiota.</title>
        <authorList>
            <person name="Zou Y."/>
            <person name="Xue W."/>
            <person name="Luo G."/>
        </authorList>
    </citation>
    <scope>NUCLEOTIDE SEQUENCE [LARGE SCALE GENOMIC DNA]</scope>
    <source>
        <strain evidence="3 5">AF24-16AC</strain>
        <strain evidence="2 4">TF10-3AC</strain>
    </source>
</reference>
<dbReference type="PANTHER" id="PTHR34825:SF1">
    <property type="entry name" value="AAA-ATPASE-LIKE DOMAIN-CONTAINING PROTEIN"/>
    <property type="match status" value="1"/>
</dbReference>